<keyword evidence="3 5" id="KW-0689">Ribosomal protein</keyword>
<feature type="region of interest" description="Disordered" evidence="6">
    <location>
        <begin position="174"/>
        <end position="207"/>
    </location>
</feature>
<dbReference type="GO" id="GO:0005840">
    <property type="term" value="C:ribosome"/>
    <property type="evidence" value="ECO:0007669"/>
    <property type="project" value="UniProtKB-KW"/>
</dbReference>
<comment type="similarity">
    <text evidence="5">Belongs to the bacterial ribosomal protein bL25 family. CTC subfamily.</text>
</comment>
<evidence type="ECO:0000256" key="3">
    <source>
        <dbReference type="ARBA" id="ARBA00022980"/>
    </source>
</evidence>
<evidence type="ECO:0000256" key="4">
    <source>
        <dbReference type="ARBA" id="ARBA00023274"/>
    </source>
</evidence>
<dbReference type="NCBIfam" id="NF004133">
    <property type="entry name" value="PRK05618.2-4"/>
    <property type="match status" value="1"/>
</dbReference>
<dbReference type="PANTHER" id="PTHR33284">
    <property type="entry name" value="RIBOSOMAL PROTEIN L25/GLN-TRNA SYNTHETASE, ANTI-CODON-BINDING DOMAIN-CONTAINING PROTEIN"/>
    <property type="match status" value="1"/>
</dbReference>
<dbReference type="Gene3D" id="2.40.240.10">
    <property type="entry name" value="Ribosomal Protein L25, Chain P"/>
    <property type="match status" value="1"/>
</dbReference>
<dbReference type="InterPro" id="IPR029751">
    <property type="entry name" value="Ribosomal_L25_dom"/>
</dbReference>
<keyword evidence="4 5" id="KW-0687">Ribonucleoprotein</keyword>
<evidence type="ECO:0000259" key="8">
    <source>
        <dbReference type="Pfam" id="PF14693"/>
    </source>
</evidence>
<name>A0ABW0LK30_9BACI</name>
<dbReference type="EMBL" id="JBHSMC010000012">
    <property type="protein sequence ID" value="MFC5464903.1"/>
    <property type="molecule type" value="Genomic_DNA"/>
</dbReference>
<dbReference type="HAMAP" id="MF_01334">
    <property type="entry name" value="Ribosomal_bL25_CTC"/>
    <property type="match status" value="1"/>
</dbReference>
<dbReference type="CDD" id="cd00495">
    <property type="entry name" value="Ribosomal_L25_TL5_CTC"/>
    <property type="match status" value="1"/>
</dbReference>
<dbReference type="Proteomes" id="UP001596147">
    <property type="component" value="Unassembled WGS sequence"/>
</dbReference>
<dbReference type="Pfam" id="PF01386">
    <property type="entry name" value="Ribosomal_L25p"/>
    <property type="match status" value="1"/>
</dbReference>
<dbReference type="Pfam" id="PF14693">
    <property type="entry name" value="Ribosomal_TL5_C"/>
    <property type="match status" value="1"/>
</dbReference>
<keyword evidence="10" id="KW-1185">Reference proteome</keyword>
<dbReference type="InterPro" id="IPR020056">
    <property type="entry name" value="Rbsml_bL25/Gln-tRNA_synth_N"/>
</dbReference>
<dbReference type="InterPro" id="IPR011035">
    <property type="entry name" value="Ribosomal_bL25/Gln-tRNA_synth"/>
</dbReference>
<gene>
    <name evidence="5" type="primary">rplY</name>
    <name evidence="5" type="synonym">ctc</name>
    <name evidence="9" type="ORF">ACFPM4_09070</name>
</gene>
<organism evidence="9 10">
    <name type="scientific">Lederbergia graminis</name>
    <dbReference type="NCBI Taxonomy" id="735518"/>
    <lineage>
        <taxon>Bacteria</taxon>
        <taxon>Bacillati</taxon>
        <taxon>Bacillota</taxon>
        <taxon>Bacilli</taxon>
        <taxon>Bacillales</taxon>
        <taxon>Bacillaceae</taxon>
        <taxon>Lederbergia</taxon>
    </lineage>
</organism>
<feature type="compositionally biased region" description="Acidic residues" evidence="6">
    <location>
        <begin position="186"/>
        <end position="198"/>
    </location>
</feature>
<feature type="domain" description="Large ribosomal subunit protein bL25 beta" evidence="8">
    <location>
        <begin position="100"/>
        <end position="182"/>
    </location>
</feature>
<evidence type="ECO:0000256" key="2">
    <source>
        <dbReference type="ARBA" id="ARBA00022884"/>
    </source>
</evidence>
<dbReference type="InterPro" id="IPR020057">
    <property type="entry name" value="Ribosomal_bL25_b-dom"/>
</dbReference>
<feature type="domain" description="Large ribosomal subunit protein bL25 L25" evidence="7">
    <location>
        <begin position="5"/>
        <end position="91"/>
    </location>
</feature>
<dbReference type="Gene3D" id="2.170.120.20">
    <property type="entry name" value="Ribosomal protein L25, beta domain"/>
    <property type="match status" value="1"/>
</dbReference>
<comment type="caution">
    <text evidence="9">The sequence shown here is derived from an EMBL/GenBank/DDBJ whole genome shotgun (WGS) entry which is preliminary data.</text>
</comment>
<dbReference type="SUPFAM" id="SSF50715">
    <property type="entry name" value="Ribosomal protein L25-like"/>
    <property type="match status" value="1"/>
</dbReference>
<accession>A0ABW0LK30</accession>
<dbReference type="InterPro" id="IPR037121">
    <property type="entry name" value="Ribosomal_bL25_C"/>
</dbReference>
<evidence type="ECO:0000313" key="9">
    <source>
        <dbReference type="EMBL" id="MFC5464903.1"/>
    </source>
</evidence>
<dbReference type="NCBIfam" id="TIGR00731">
    <property type="entry name" value="bL25_bact_ctc"/>
    <property type="match status" value="1"/>
</dbReference>
<sequence>MSTVLTAKKRKSQRQSQLSEVRKQGGIPGIVYGYQVENTSIAIDSSDFIKVMREVGRNGVISLDLEGKKLNVVLHEYQEDPLRNEVTHADFLAIDLKQEMEANVRVELSSGSIGESNGGIVQQILHEITVTAIPSEIPEVISVDISNLNIGESIAIGDIRGNYNITINHEDDETIANIAPPRTEEESTDEATPEEPEVIGEKASEEE</sequence>
<evidence type="ECO:0000256" key="5">
    <source>
        <dbReference type="HAMAP-Rule" id="MF_01334"/>
    </source>
</evidence>
<keyword evidence="2 5" id="KW-0694">RNA-binding</keyword>
<keyword evidence="1 5" id="KW-0699">rRNA-binding</keyword>
<comment type="function">
    <text evidence="5">This is one of the proteins that binds to the 5S RNA in the ribosome where it forms part of the central protuberance.</text>
</comment>
<proteinExistence type="inferred from homology"/>
<protein>
    <recommendedName>
        <fullName evidence="5">Large ribosomal subunit protein bL25</fullName>
    </recommendedName>
    <alternativeName>
        <fullName evidence="5">General stress protein CTC</fullName>
    </alternativeName>
</protein>
<dbReference type="InterPro" id="IPR020930">
    <property type="entry name" value="Ribosomal_uL5_bac-type"/>
</dbReference>
<comment type="subunit">
    <text evidence="5">Part of the 50S ribosomal subunit; part of the 5S rRNA/L5/L18/L25 subcomplex. Contacts the 5S rRNA. Binds to the 5S rRNA independently of L5 and L18.</text>
</comment>
<reference evidence="10" key="1">
    <citation type="journal article" date="2019" name="Int. J. Syst. Evol. Microbiol.">
        <title>The Global Catalogue of Microorganisms (GCM) 10K type strain sequencing project: providing services to taxonomists for standard genome sequencing and annotation.</title>
        <authorList>
            <consortium name="The Broad Institute Genomics Platform"/>
            <consortium name="The Broad Institute Genome Sequencing Center for Infectious Disease"/>
            <person name="Wu L."/>
            <person name="Ma J."/>
        </authorList>
    </citation>
    <scope>NUCLEOTIDE SEQUENCE [LARGE SCALE GENOMIC DNA]</scope>
    <source>
        <strain evidence="10">CGMCC 1.12237</strain>
    </source>
</reference>
<dbReference type="InterPro" id="IPR001021">
    <property type="entry name" value="Ribosomal_bL25_long"/>
</dbReference>
<evidence type="ECO:0000256" key="6">
    <source>
        <dbReference type="SAM" id="MobiDB-lite"/>
    </source>
</evidence>
<evidence type="ECO:0000256" key="1">
    <source>
        <dbReference type="ARBA" id="ARBA00022730"/>
    </source>
</evidence>
<dbReference type="RefSeq" id="WP_144927628.1">
    <property type="nucleotide sequence ID" value="NZ_JBHSMC010000012.1"/>
</dbReference>
<dbReference type="PANTHER" id="PTHR33284:SF1">
    <property type="entry name" value="RIBOSOMAL PROTEIN L25_GLN-TRNA SYNTHETASE, ANTI-CODON-BINDING DOMAIN-CONTAINING PROTEIN"/>
    <property type="match status" value="1"/>
</dbReference>
<evidence type="ECO:0000259" key="7">
    <source>
        <dbReference type="Pfam" id="PF01386"/>
    </source>
</evidence>
<evidence type="ECO:0000313" key="10">
    <source>
        <dbReference type="Proteomes" id="UP001596147"/>
    </source>
</evidence>